<reference evidence="2 3" key="1">
    <citation type="submission" date="2020-12" db="EMBL/GenBank/DDBJ databases">
        <title>Genome sequence of clinical Mycobacterium intracellulare strains.</title>
        <authorList>
            <person name="Tateishi Y."/>
            <person name="Matsumoto S."/>
            <person name="Fukushima Y."/>
            <person name="Nakajima C."/>
            <person name="Suzuki Y."/>
        </authorList>
    </citation>
    <scope>NUCLEOTIDE SEQUENCE [LARGE SCALE GENOMIC DNA]</scope>
    <source>
        <strain evidence="2 3">M018</strain>
    </source>
</reference>
<organism evidence="2 3">
    <name type="scientific">Mycobacterium intracellulare</name>
    <dbReference type="NCBI Taxonomy" id="1767"/>
    <lineage>
        <taxon>Bacteria</taxon>
        <taxon>Bacillati</taxon>
        <taxon>Actinomycetota</taxon>
        <taxon>Actinomycetes</taxon>
        <taxon>Mycobacteriales</taxon>
        <taxon>Mycobacteriaceae</taxon>
        <taxon>Mycobacterium</taxon>
        <taxon>Mycobacterium avium complex (MAC)</taxon>
    </lineage>
</organism>
<dbReference type="Proteomes" id="UP000595205">
    <property type="component" value="Chromosome"/>
</dbReference>
<gene>
    <name evidence="2" type="ORF">MINTM018_13540</name>
</gene>
<dbReference type="Gene3D" id="2.30.40.10">
    <property type="entry name" value="Urease, subunit C, domain 1"/>
    <property type="match status" value="1"/>
</dbReference>
<accession>A0A7R7RLU6</accession>
<dbReference type="Gene3D" id="3.20.20.140">
    <property type="entry name" value="Metal-dependent hydrolases"/>
    <property type="match status" value="1"/>
</dbReference>
<evidence type="ECO:0000313" key="2">
    <source>
        <dbReference type="EMBL" id="BCO98584.1"/>
    </source>
</evidence>
<feature type="domain" description="Amidohydrolase 3" evidence="1">
    <location>
        <begin position="31"/>
        <end position="79"/>
    </location>
</feature>
<sequence length="83" mass="8557">MTVWGGAPYRGDVAVRGVIVAVGPVDGVGRREIDAAGLLVTPGFIELHTHYDGQAIWSDRLNPSSSHGVTTAIIGNCGVGFAP</sequence>
<dbReference type="GO" id="GO:0016810">
    <property type="term" value="F:hydrolase activity, acting on carbon-nitrogen (but not peptide) bonds"/>
    <property type="evidence" value="ECO:0007669"/>
    <property type="project" value="InterPro"/>
</dbReference>
<dbReference type="InterPro" id="IPR011059">
    <property type="entry name" value="Metal-dep_hydrolase_composite"/>
</dbReference>
<protein>
    <recommendedName>
        <fullName evidence="1">Amidohydrolase 3 domain-containing protein</fullName>
    </recommendedName>
</protein>
<dbReference type="Pfam" id="PF07969">
    <property type="entry name" value="Amidohydro_3"/>
    <property type="match status" value="1"/>
</dbReference>
<proteinExistence type="predicted"/>
<dbReference type="AlphaFoldDB" id="A0A7R7RLU6"/>
<dbReference type="SUPFAM" id="SSF51338">
    <property type="entry name" value="Composite domain of metallo-dependent hydrolases"/>
    <property type="match status" value="1"/>
</dbReference>
<evidence type="ECO:0000313" key="3">
    <source>
        <dbReference type="Proteomes" id="UP000595205"/>
    </source>
</evidence>
<dbReference type="InterPro" id="IPR013108">
    <property type="entry name" value="Amidohydro_3"/>
</dbReference>
<dbReference type="EMBL" id="AP024255">
    <property type="protein sequence ID" value="BCO98584.1"/>
    <property type="molecule type" value="Genomic_DNA"/>
</dbReference>
<name>A0A7R7RLU6_MYCIT</name>
<evidence type="ECO:0000259" key="1">
    <source>
        <dbReference type="Pfam" id="PF07969"/>
    </source>
</evidence>